<dbReference type="AlphaFoldDB" id="A0A431EIS3"/>
<dbReference type="EMBL" id="PRCE01000247">
    <property type="protein sequence ID" value="RTJ97182.1"/>
    <property type="molecule type" value="Genomic_DNA"/>
</dbReference>
<accession>A0A431EIS3</accession>
<reference evidence="1 2" key="1">
    <citation type="journal article" date="2019" name="Appl. Environ. Microbiol.">
        <title>Population genetics and characterization of Campylobacter jejuni isolates in western jackdaws and game birds in Finland.</title>
        <authorList>
            <person name="Kovanen S."/>
            <person name="Rossi M."/>
            <person name="Pohja-Mykra M."/>
            <person name="Nieminen T."/>
            <person name="Raunio-Saarnisto M."/>
            <person name="Sauvala M."/>
            <person name="Fredriksson-Ahomaa M."/>
            <person name="Hanninen M.L."/>
            <person name="Kivisto R."/>
        </authorList>
    </citation>
    <scope>NUCLEOTIDE SEQUENCE [LARGE SCALE GENOMIC DNA]</scope>
    <source>
        <strain evidence="1 2">CB304</strain>
    </source>
</reference>
<evidence type="ECO:0000313" key="1">
    <source>
        <dbReference type="EMBL" id="RTJ97182.1"/>
    </source>
</evidence>
<evidence type="ECO:0008006" key="3">
    <source>
        <dbReference type="Google" id="ProtNLM"/>
    </source>
</evidence>
<protein>
    <recommendedName>
        <fullName evidence="3">Alpha-2,3-sialyltransferase</fullName>
    </recommendedName>
</protein>
<proteinExistence type="predicted"/>
<name>A0A431EIS3_CAMJU</name>
<gene>
    <name evidence="1" type="ORF">C3H48_10535</name>
</gene>
<organism evidence="1 2">
    <name type="scientific">Campylobacter jejuni</name>
    <dbReference type="NCBI Taxonomy" id="197"/>
    <lineage>
        <taxon>Bacteria</taxon>
        <taxon>Pseudomonadati</taxon>
        <taxon>Campylobacterota</taxon>
        <taxon>Epsilonproteobacteria</taxon>
        <taxon>Campylobacterales</taxon>
        <taxon>Campylobacteraceae</taxon>
        <taxon>Campylobacter</taxon>
    </lineage>
</organism>
<evidence type="ECO:0000313" key="2">
    <source>
        <dbReference type="Proteomes" id="UP000286791"/>
    </source>
</evidence>
<comment type="caution">
    <text evidence="1">The sequence shown here is derived from an EMBL/GenBank/DDBJ whole genome shotgun (WGS) entry which is preliminary data.</text>
</comment>
<feature type="non-terminal residue" evidence="1">
    <location>
        <position position="259"/>
    </location>
</feature>
<sequence length="259" mass="30854">MIHKKKLAIQLFGHIRTFEHTFLYFQNNIVGANIDDYEIDIFIHTWDEFSAMGKPNTERYELNKPLCGKKLTAYDIDKIKKLYLPKKILVEKLTTPYGGDASIEKVNYLREQYEREFNIKYHQILYIRPDVLPLHPLNINVFLEVHRKNNKNILNNKYIYCATSLLDRLPIITCDNGFGVGECDLIWFCNFSSKSPIRDNNAIIVPIRYSLNYNFLIWRYLNTDKDKDFFIKLKNSHYKRLYREHSSYAKTLSHLELQL</sequence>
<dbReference type="Proteomes" id="UP000286791">
    <property type="component" value="Unassembled WGS sequence"/>
</dbReference>